<feature type="compositionally biased region" description="Basic and acidic residues" evidence="1">
    <location>
        <begin position="22"/>
        <end position="47"/>
    </location>
</feature>
<dbReference type="AlphaFoldDB" id="A0A1A7R4F0"/>
<proteinExistence type="predicted"/>
<organism evidence="2 3">
    <name type="scientific">Gelidibacter algens</name>
    <dbReference type="NCBI Taxonomy" id="49280"/>
    <lineage>
        <taxon>Bacteria</taxon>
        <taxon>Pseudomonadati</taxon>
        <taxon>Bacteroidota</taxon>
        <taxon>Flavobacteriia</taxon>
        <taxon>Flavobacteriales</taxon>
        <taxon>Flavobacteriaceae</taxon>
        <taxon>Gelidibacter</taxon>
    </lineage>
</organism>
<comment type="caution">
    <text evidence="2">The sequence shown here is derived from an EMBL/GenBank/DDBJ whole genome shotgun (WGS) entry which is preliminary data.</text>
</comment>
<reference evidence="2 3" key="1">
    <citation type="submission" date="2018-06" db="EMBL/GenBank/DDBJ databases">
        <title>Genomic Encyclopedia of Archaeal and Bacterial Type Strains, Phase II (KMG-II): from individual species to whole genera.</title>
        <authorList>
            <person name="Goeker M."/>
        </authorList>
    </citation>
    <scope>NUCLEOTIDE SEQUENCE [LARGE SCALE GENOMIC DNA]</scope>
    <source>
        <strain evidence="2 3">DSM 12408</strain>
    </source>
</reference>
<keyword evidence="3" id="KW-1185">Reference proteome</keyword>
<sequence>MKISKLIFAIATVSIFTLTSCRDTEPKSETPEEHGHEHDANGGHMNEEPVEQEEFEVKSDSMEMKEETHTHDSGAEHHDH</sequence>
<gene>
    <name evidence="2" type="ORF">LX77_00482</name>
</gene>
<protein>
    <submittedName>
        <fullName evidence="2">Uncharacterized protein</fullName>
    </submittedName>
</protein>
<feature type="compositionally biased region" description="Basic and acidic residues" evidence="1">
    <location>
        <begin position="55"/>
        <end position="80"/>
    </location>
</feature>
<dbReference type="RefSeq" id="WP_066430230.1">
    <property type="nucleotide sequence ID" value="NZ_LZRN01000002.1"/>
</dbReference>
<dbReference type="EMBL" id="QLLQ01000001">
    <property type="protein sequence ID" value="RAJ27908.1"/>
    <property type="molecule type" value="Genomic_DNA"/>
</dbReference>
<feature type="region of interest" description="Disordered" evidence="1">
    <location>
        <begin position="20"/>
        <end position="80"/>
    </location>
</feature>
<evidence type="ECO:0000256" key="1">
    <source>
        <dbReference type="SAM" id="MobiDB-lite"/>
    </source>
</evidence>
<accession>A0A1A7R4F0</accession>
<name>A0A1A7R4F0_9FLAO</name>
<evidence type="ECO:0000313" key="3">
    <source>
        <dbReference type="Proteomes" id="UP000248987"/>
    </source>
</evidence>
<evidence type="ECO:0000313" key="2">
    <source>
        <dbReference type="EMBL" id="RAJ27908.1"/>
    </source>
</evidence>
<dbReference type="STRING" id="49280.A9996_01780"/>
<dbReference type="Proteomes" id="UP000248987">
    <property type="component" value="Unassembled WGS sequence"/>
</dbReference>
<dbReference type="PROSITE" id="PS51257">
    <property type="entry name" value="PROKAR_LIPOPROTEIN"/>
    <property type="match status" value="1"/>
</dbReference>
<dbReference type="OrthoDB" id="1452576at2"/>